<reference evidence="1 2" key="1">
    <citation type="journal article" date="2006" name="Int. J. Syst. Evol. Microbiol.">
        <title>Dyella yeojuensis sp. nov., isolated from greenhouse soil in Korea.</title>
        <authorList>
            <person name="Kim B.Y."/>
            <person name="Weon H.Y."/>
            <person name="Lee K.H."/>
            <person name="Seok S.J."/>
            <person name="Kwon S.W."/>
            <person name="Go S.J."/>
            <person name="Stackebrandt E."/>
        </authorList>
    </citation>
    <scope>NUCLEOTIDE SEQUENCE [LARGE SCALE GENOMIC DNA]</scope>
    <source>
        <strain evidence="1 2">DSM 17673</strain>
    </source>
</reference>
<name>A0A7X5QS12_9GAMM</name>
<dbReference type="EMBL" id="JAAQTL010000001">
    <property type="protein sequence ID" value="NID14336.1"/>
    <property type="molecule type" value="Genomic_DNA"/>
</dbReference>
<keyword evidence="2" id="KW-1185">Reference proteome</keyword>
<protein>
    <recommendedName>
        <fullName evidence="3">AP2 domain-containing protein</fullName>
    </recommendedName>
</protein>
<proteinExistence type="predicted"/>
<comment type="caution">
    <text evidence="1">The sequence shown here is derived from an EMBL/GenBank/DDBJ whole genome shotgun (WGS) entry which is preliminary data.</text>
</comment>
<evidence type="ECO:0000313" key="1">
    <source>
        <dbReference type="EMBL" id="NID14336.1"/>
    </source>
</evidence>
<dbReference type="AlphaFoldDB" id="A0A7X5QS12"/>
<accession>A0A7X5QS12</accession>
<dbReference type="RefSeq" id="WP_166698054.1">
    <property type="nucleotide sequence ID" value="NZ_JAAQTL010000001.1"/>
</dbReference>
<dbReference type="Proteomes" id="UP000518878">
    <property type="component" value="Unassembled WGS sequence"/>
</dbReference>
<organism evidence="1 2">
    <name type="scientific">Luteibacter yeojuensis</name>
    <dbReference type="NCBI Taxonomy" id="345309"/>
    <lineage>
        <taxon>Bacteria</taxon>
        <taxon>Pseudomonadati</taxon>
        <taxon>Pseudomonadota</taxon>
        <taxon>Gammaproteobacteria</taxon>
        <taxon>Lysobacterales</taxon>
        <taxon>Rhodanobacteraceae</taxon>
        <taxon>Luteibacter</taxon>
    </lineage>
</organism>
<evidence type="ECO:0000313" key="2">
    <source>
        <dbReference type="Proteomes" id="UP000518878"/>
    </source>
</evidence>
<evidence type="ECO:0008006" key="3">
    <source>
        <dbReference type="Google" id="ProtNLM"/>
    </source>
</evidence>
<gene>
    <name evidence="1" type="ORF">HBF32_02520</name>
</gene>
<sequence>MVARLDIAGQRFGRLTAIKSEGSDKHGKRVWLFECECGSMKEIAASVVVSGKSSSCGCLNNEVRASRAKEAGVARGRQMTKHGLANQLPEYAIWKSMRQRCSNPKCKDYPAYGGRGIEVCDRWDDFSAFMADMGPRPTTDHSIDRIDTNGNYEPKNCRWADDIEQAINRRPRGTGEYAKNPEN</sequence>